<keyword evidence="2" id="KW-1185">Reference proteome</keyword>
<protein>
    <submittedName>
        <fullName evidence="1">Uncharacterized protein</fullName>
    </submittedName>
</protein>
<reference evidence="1 2" key="1">
    <citation type="journal article" date="2024" name="Genome Biol. Evol.">
        <title>Chromosome-level genome assembly of the viviparous eelpout Zoarces viviparus.</title>
        <authorList>
            <person name="Fuhrmann N."/>
            <person name="Brasseur M.V."/>
            <person name="Bakowski C.E."/>
            <person name="Podsiadlowski L."/>
            <person name="Prost S."/>
            <person name="Krehenwinkel H."/>
            <person name="Mayer C."/>
        </authorList>
    </citation>
    <scope>NUCLEOTIDE SEQUENCE [LARGE SCALE GENOMIC DNA]</scope>
    <source>
        <strain evidence="1">NO-MEL_2022_Ind0_liver</strain>
    </source>
</reference>
<gene>
    <name evidence="1" type="ORF">VZT92_005941</name>
</gene>
<dbReference type="AlphaFoldDB" id="A0AAW1FMR8"/>
<evidence type="ECO:0000313" key="1">
    <source>
        <dbReference type="EMBL" id="KAK9536132.1"/>
    </source>
</evidence>
<evidence type="ECO:0000313" key="2">
    <source>
        <dbReference type="Proteomes" id="UP001488805"/>
    </source>
</evidence>
<dbReference type="Proteomes" id="UP001488805">
    <property type="component" value="Unassembled WGS sequence"/>
</dbReference>
<proteinExistence type="predicted"/>
<dbReference type="EMBL" id="JBCEZU010000045">
    <property type="protein sequence ID" value="KAK9536132.1"/>
    <property type="molecule type" value="Genomic_DNA"/>
</dbReference>
<name>A0AAW1FMR8_ZOAVI</name>
<comment type="caution">
    <text evidence="1">The sequence shown here is derived from an EMBL/GenBank/DDBJ whole genome shotgun (WGS) entry which is preliminary data.</text>
</comment>
<accession>A0AAW1FMR8</accession>
<sequence>MTLVQNRPAVSTHRLPAVASWVRAPEAVMQSRLPSLQTCTSLPVSTCFLDALNNCTAVAASSTATLA</sequence>
<organism evidence="1 2">
    <name type="scientific">Zoarces viviparus</name>
    <name type="common">Viviparous eelpout</name>
    <name type="synonym">Blennius viviparus</name>
    <dbReference type="NCBI Taxonomy" id="48416"/>
    <lineage>
        <taxon>Eukaryota</taxon>
        <taxon>Metazoa</taxon>
        <taxon>Chordata</taxon>
        <taxon>Craniata</taxon>
        <taxon>Vertebrata</taxon>
        <taxon>Euteleostomi</taxon>
        <taxon>Actinopterygii</taxon>
        <taxon>Neopterygii</taxon>
        <taxon>Teleostei</taxon>
        <taxon>Neoteleostei</taxon>
        <taxon>Acanthomorphata</taxon>
        <taxon>Eupercaria</taxon>
        <taxon>Perciformes</taxon>
        <taxon>Cottioidei</taxon>
        <taxon>Zoarcales</taxon>
        <taxon>Zoarcidae</taxon>
        <taxon>Zoarcinae</taxon>
        <taxon>Zoarces</taxon>
    </lineage>
</organism>